<dbReference type="PANTHER" id="PTHR30023">
    <property type="entry name" value="D-ALANYL-D-ALANINE CARBOXYPEPTIDASE"/>
    <property type="match status" value="1"/>
</dbReference>
<reference evidence="3 4" key="1">
    <citation type="submission" date="2016-10" db="EMBL/GenBank/DDBJ databases">
        <authorList>
            <person name="de Groot N.N."/>
        </authorList>
    </citation>
    <scope>NUCLEOTIDE SEQUENCE [LARGE SCALE GENOMIC DNA]</scope>
    <source>
        <strain evidence="3 4">DSM 22007</strain>
    </source>
</reference>
<proteinExistence type="inferred from homology"/>
<dbReference type="Gene3D" id="3.40.710.10">
    <property type="entry name" value="DD-peptidase/beta-lactamase superfamily"/>
    <property type="match status" value="2"/>
</dbReference>
<dbReference type="InterPro" id="IPR006311">
    <property type="entry name" value="TAT_signal"/>
</dbReference>
<dbReference type="OrthoDB" id="5372081at2"/>
<evidence type="ECO:0000256" key="1">
    <source>
        <dbReference type="ARBA" id="ARBA00006096"/>
    </source>
</evidence>
<dbReference type="RefSeq" id="WP_090268270.1">
    <property type="nucleotide sequence ID" value="NZ_FOEP01000002.1"/>
</dbReference>
<dbReference type="EMBL" id="FOEP01000002">
    <property type="protein sequence ID" value="SEP77520.1"/>
    <property type="molecule type" value="Genomic_DNA"/>
</dbReference>
<dbReference type="Gene3D" id="3.50.80.20">
    <property type="entry name" value="D-Ala-D-Ala carboxypeptidase C, peptidase S13"/>
    <property type="match status" value="1"/>
</dbReference>
<dbReference type="Proteomes" id="UP000198634">
    <property type="component" value="Unassembled WGS sequence"/>
</dbReference>
<dbReference type="GO" id="GO:0006508">
    <property type="term" value="P:proteolysis"/>
    <property type="evidence" value="ECO:0007669"/>
    <property type="project" value="InterPro"/>
</dbReference>
<evidence type="ECO:0000313" key="3">
    <source>
        <dbReference type="EMBL" id="SEP77520.1"/>
    </source>
</evidence>
<dbReference type="SUPFAM" id="SSF56601">
    <property type="entry name" value="beta-lactamase/transpeptidase-like"/>
    <property type="match status" value="1"/>
</dbReference>
<name>A0A1H9ALB6_9RHOB</name>
<evidence type="ECO:0000256" key="2">
    <source>
        <dbReference type="ARBA" id="ARBA00022801"/>
    </source>
</evidence>
<keyword evidence="2" id="KW-0378">Hydrolase</keyword>
<dbReference type="NCBIfam" id="TIGR00666">
    <property type="entry name" value="PBP4"/>
    <property type="match status" value="1"/>
</dbReference>
<keyword evidence="4" id="KW-1185">Reference proteome</keyword>
<dbReference type="GO" id="GO:0004185">
    <property type="term" value="F:serine-type carboxypeptidase activity"/>
    <property type="evidence" value="ECO:0007669"/>
    <property type="project" value="InterPro"/>
</dbReference>
<dbReference type="InterPro" id="IPR000667">
    <property type="entry name" value="Peptidase_S13"/>
</dbReference>
<accession>A0A1H9ALB6</accession>
<dbReference type="Pfam" id="PF02113">
    <property type="entry name" value="Peptidase_S13"/>
    <property type="match status" value="1"/>
</dbReference>
<comment type="similarity">
    <text evidence="1">Belongs to the peptidase S13 family.</text>
</comment>
<dbReference type="PROSITE" id="PS51318">
    <property type="entry name" value="TAT"/>
    <property type="match status" value="1"/>
</dbReference>
<evidence type="ECO:0000313" key="4">
    <source>
        <dbReference type="Proteomes" id="UP000198634"/>
    </source>
</evidence>
<sequence length="496" mass="52711">MVQAFSRRFFLGGVAALIAGPGLAQPPAVSLRPHLRPKALHKLAVTGSEALVADAGLSGKVAFAVADVTSGLVLETREAAVGLPPASVTKTVTALYALDRLGPAHRFRTRLIAAGPVQNGILQGDLVLAGGGDPTLDTDALAEMAAKLKAAGLREVRGKFLVWGGALPYARQIDADQPDHVGYNPAVSGLALNFNRVHFEWRRAGAGWGVSMDARTARYRPEVEVASMAIMAREVPVYTYRAQAGNDRWTVASGALGNGGARWLPVRNPDKYAAEVFRTFARAQGIVLKPEAVVAALPAGTTLVTQESEPLREILRGMLKHSTNLTAEMVGLAASQAQGGRVASIRASASAMSRWANQTLGMTGARLVDHSGLGEASELRAGDLVKALVAAQKSGVLKPLLKDITLRNAKGQPNRAHPLKVKAKTGTLNFVSALAGYLTATDGTEMAFAIFTADEPRRAKIPRAERERPRGARTWNGRSKRLQQKLLERWGVLYGS</sequence>
<dbReference type="AlphaFoldDB" id="A0A1H9ALB6"/>
<organism evidence="3 4">
    <name type="scientific">Thalassovita taeanensis</name>
    <dbReference type="NCBI Taxonomy" id="657014"/>
    <lineage>
        <taxon>Bacteria</taxon>
        <taxon>Pseudomonadati</taxon>
        <taxon>Pseudomonadota</taxon>
        <taxon>Alphaproteobacteria</taxon>
        <taxon>Rhodobacterales</taxon>
        <taxon>Roseobacteraceae</taxon>
        <taxon>Thalassovita</taxon>
    </lineage>
</organism>
<dbReference type="PRINTS" id="PR00922">
    <property type="entry name" value="DADACBPTASE3"/>
</dbReference>
<dbReference type="InterPro" id="IPR012338">
    <property type="entry name" value="Beta-lactam/transpept-like"/>
</dbReference>
<keyword evidence="3" id="KW-0645">Protease</keyword>
<protein>
    <submittedName>
        <fullName evidence="3">D-alanyl-D-alanine carboxypeptidase / D-alanyl-D-alanine-endopeptidase (Penicillin-binding protein 4)</fullName>
    </submittedName>
</protein>
<gene>
    <name evidence="3" type="ORF">SAMN04488092_102181</name>
</gene>
<dbReference type="GO" id="GO:0000270">
    <property type="term" value="P:peptidoglycan metabolic process"/>
    <property type="evidence" value="ECO:0007669"/>
    <property type="project" value="TreeGrafter"/>
</dbReference>
<dbReference type="STRING" id="657014.SAMN04488092_102181"/>
<keyword evidence="3" id="KW-0121">Carboxypeptidase</keyword>
<dbReference type="PANTHER" id="PTHR30023:SF0">
    <property type="entry name" value="PENICILLIN-SENSITIVE CARBOXYPEPTIDASE A"/>
    <property type="match status" value="1"/>
</dbReference>